<sequence length="302" mass="34828">MTYEEYKQELFTELGRHIDEEQQRLIVIAEGTDNEEIALELMQPPVCSQSLSIQSLYRQRNDEELTAQASGICDYFEKKRPIETIEQLENVTIWAANFEKSAEKLEGNDMPYLPVGDMAVYFQFFDEVYDEEEQWPQDYKRPVQNEHLKQWGLTAQELFDKVKYFDMNERLQTVLDTSRAVLAHTLGALSGALPDTKDYYGVYSENGIAIMFYPDGLSEIARRLGDDLYIMPLSNDKILVCPKSGHRLETLQEVVKKSSEMDKRAEVFPVQVSNRVFQFDAGSLAIQPAVAQTEKKTRHQAR</sequence>
<reference evidence="1 2" key="1">
    <citation type="submission" date="2018-06" db="EMBL/GenBank/DDBJ databases">
        <authorList>
            <consortium name="Pathogen Informatics"/>
            <person name="Doyle S."/>
        </authorList>
    </citation>
    <scope>NUCLEOTIDE SEQUENCE [LARGE SCALE GENOMIC DNA]</scope>
    <source>
        <strain evidence="1 2">NCTC11224</strain>
    </source>
</reference>
<keyword evidence="2" id="KW-1185">Reference proteome</keyword>
<dbReference type="Pfam" id="PF18941">
    <property type="entry name" value="DUF5688"/>
    <property type="match status" value="1"/>
</dbReference>
<dbReference type="Proteomes" id="UP000251853">
    <property type="component" value="Unassembled WGS sequence"/>
</dbReference>
<gene>
    <name evidence="1" type="ORF">NCTC11224_01656</name>
</gene>
<dbReference type="AlphaFoldDB" id="A0A2X2U1D1"/>
<dbReference type="InterPro" id="IPR043743">
    <property type="entry name" value="DUF5688"/>
</dbReference>
<evidence type="ECO:0000313" key="2">
    <source>
        <dbReference type="Proteomes" id="UP000251853"/>
    </source>
</evidence>
<proteinExistence type="predicted"/>
<organism evidence="1 2">
    <name type="scientific">Enterocloster clostridioformis</name>
    <dbReference type="NCBI Taxonomy" id="1531"/>
    <lineage>
        <taxon>Bacteria</taxon>
        <taxon>Bacillati</taxon>
        <taxon>Bacillota</taxon>
        <taxon>Clostridia</taxon>
        <taxon>Lachnospirales</taxon>
        <taxon>Lachnospiraceae</taxon>
        <taxon>Enterocloster</taxon>
    </lineage>
</organism>
<evidence type="ECO:0000313" key="1">
    <source>
        <dbReference type="EMBL" id="SQB10338.1"/>
    </source>
</evidence>
<accession>A0A2X2U1D1</accession>
<name>A0A2X2U1D1_9FIRM</name>
<dbReference type="EMBL" id="UAVW01000003">
    <property type="protein sequence ID" value="SQB10338.1"/>
    <property type="molecule type" value="Genomic_DNA"/>
</dbReference>
<dbReference type="RefSeq" id="WP_112481719.1">
    <property type="nucleotide sequence ID" value="NZ_JAIWZC010000001.1"/>
</dbReference>
<protein>
    <submittedName>
        <fullName evidence="1">Uncharacterized protein</fullName>
    </submittedName>
</protein>